<reference evidence="2" key="1">
    <citation type="submission" date="2020-04" db="EMBL/GenBank/DDBJ databases">
        <authorList>
            <person name="Kittiwongwattana C."/>
        </authorList>
    </citation>
    <scope>NUCLEOTIDE SEQUENCE [LARGE SCALE GENOMIC DNA]</scope>
    <source>
        <strain evidence="2">1310</strain>
    </source>
</reference>
<gene>
    <name evidence="1" type="ORF">HF329_27050</name>
</gene>
<sequence length="228" mass="26449">MKHIILFLALLLLLTESGYSQHLNKKDSAVILNNIISYHIRYAVDADISITQNRVLSADGKSIFQKLMPADGQLITEIMPYKGDLNYPNKNYQLFTIHLPGFKVEYPDGMTSTTRLIGFKFDEDYLVAYDSTTSSIKFISGNFFKSRITQDFELDNTKPKSFYQYLMLRCYAMHPLNIRYTKKDENGIYFAVYSKIFNIDVEVFVRYDDHEMVKVTDDRLAGSITFSR</sequence>
<accession>A0AAE7D9T4</accession>
<name>A0AAE7D9T4_9BACT</name>
<evidence type="ECO:0000313" key="1">
    <source>
        <dbReference type="EMBL" id="QJB34758.1"/>
    </source>
</evidence>
<evidence type="ECO:0000313" key="2">
    <source>
        <dbReference type="Proteomes" id="UP000502421"/>
    </source>
</evidence>
<organism evidence="1 2">
    <name type="scientific">Chitinophaga oryzae</name>
    <dbReference type="NCBI Taxonomy" id="2725414"/>
    <lineage>
        <taxon>Bacteria</taxon>
        <taxon>Pseudomonadati</taxon>
        <taxon>Bacteroidota</taxon>
        <taxon>Chitinophagia</taxon>
        <taxon>Chitinophagales</taxon>
        <taxon>Chitinophagaceae</taxon>
        <taxon>Chitinophaga</taxon>
    </lineage>
</organism>
<dbReference type="EMBL" id="CP051205">
    <property type="protein sequence ID" value="QJB34758.1"/>
    <property type="molecule type" value="Genomic_DNA"/>
</dbReference>
<proteinExistence type="predicted"/>
<dbReference type="AlphaFoldDB" id="A0AAE7D9T4"/>
<dbReference type="KEGG" id="coy:HF329_27050"/>
<dbReference type="RefSeq" id="WP_168809137.1">
    <property type="nucleotide sequence ID" value="NZ_CP051205.1"/>
</dbReference>
<dbReference type="Proteomes" id="UP000502421">
    <property type="component" value="Chromosome"/>
</dbReference>
<protein>
    <submittedName>
        <fullName evidence="1">Uncharacterized protein</fullName>
    </submittedName>
</protein>